<name>A0AA38S4X9_9ASTR</name>
<dbReference type="SUPFAM" id="SSF101447">
    <property type="entry name" value="Formin homology 2 domain (FH2 domain)"/>
    <property type="match status" value="1"/>
</dbReference>
<dbReference type="InterPro" id="IPR015425">
    <property type="entry name" value="FH2_Formin"/>
</dbReference>
<evidence type="ECO:0000313" key="7">
    <source>
        <dbReference type="Proteomes" id="UP001172457"/>
    </source>
</evidence>
<feature type="compositionally biased region" description="Low complexity" evidence="3">
    <location>
        <begin position="347"/>
        <end position="389"/>
    </location>
</feature>
<dbReference type="EMBL" id="JARYMX010000101">
    <property type="protein sequence ID" value="KAJ9535888.1"/>
    <property type="molecule type" value="Genomic_DNA"/>
</dbReference>
<dbReference type="PANTHER" id="PTHR23213:SF359">
    <property type="entry name" value="FORMIN-LIKE PROTEIN"/>
    <property type="match status" value="1"/>
</dbReference>
<sequence length="981" mass="106650">MFGEKMGAKGVISLMAIIILVYPLTEAVDLERDRQQVPHDNKMDLEETIDDEKKSLEHLQQLCYDRNFGQLGEICAPTAVYYMAELLWVNCGAELIYSMEAFQDLQYCGSDKTLLGKERILKAINGEDPRVKKTILDCLRDKRIVLSKSRKEKLTRKGYIEYLVSFLRKPNDDAPVRRRLAETVSQTTVIVAVIVTAIVTLCLAGLVFYCYIRNYGGVGIQNDEKPLLSLSMGASKKPSQEKSKDKDGNSENQSNGQKDGSCLDARVSVDPGSLGTMDASSLNPSMHPATGRVQSSLRHTLKPRAMRAESSLRPTGKMESSLRPVAGKTESTQDSPAGKTESPLQQPPAIAQQPPATAQQPPATAQQPSATAQQPSATAQQPPATAQQPPATPQQPPATAHQPPATAQQPPATAAPPASSPPPAAAPPPPAAAPAPSVPSTPPGPPAGAPPPPPPGAPPPPPSGGAPPPPPPMGVEAPPPPIPGGKAGGPPPPPLLRGGGGLIASRLLSGAVKPRRNEQNDVCKAKLKPFFWDKVMARPDQQMVWHQIKSGSFQFNEEMIESLFGYQAPEKNKDPDPKNGPGKEPTVHFIQIIDPKKAQNLSILLKALNVTTDEVSDALKEGNELPIEIVQTLLKMAPTSEEELRLRLYAGDLNRLGPAERFLKALVEIPYAFKRLESLLFMCTLQDEEATIKESFQTLEAACVELKKSRLFLKLLEAVLKTGNRMNVGTFRGSATAFKLDTLLKLSDVKGVDGKTTLLHFVVQEIMRSEGLRAVRAAKEGKTVYSIKTEDLLLEPPPEEADEHYCKLGLEVVLGLSSDLEHVKEAAIIDADGLTSSVSKLSCGLMKARESLNTDMKILEEESEDGEVDEFWLILSNFVETAEKEITWMLEEEKRIMALVKSTVDYFHGNSGKDEGLRLFSVVRDFLIILEKVCKELQAAPIKPPKKKEDPSSGTPKNDQNQKKDNQNQPTDGGVTERGFF</sequence>
<proteinExistence type="inferred from homology"/>
<keyword evidence="7" id="KW-1185">Reference proteome</keyword>
<keyword evidence="4" id="KW-0472">Membrane</keyword>
<dbReference type="PANTHER" id="PTHR23213">
    <property type="entry name" value="FORMIN-RELATED"/>
    <property type="match status" value="1"/>
</dbReference>
<comment type="similarity">
    <text evidence="1">Belongs to the formin-like family. Class-I subfamily.</text>
</comment>
<dbReference type="AlphaFoldDB" id="A0AA38S4X9"/>
<evidence type="ECO:0000313" key="6">
    <source>
        <dbReference type="EMBL" id="KAJ9535888.1"/>
    </source>
</evidence>
<dbReference type="Gene3D" id="1.20.58.2220">
    <property type="entry name" value="Formin, FH2 domain"/>
    <property type="match status" value="1"/>
</dbReference>
<dbReference type="Proteomes" id="UP001172457">
    <property type="component" value="Unassembled WGS sequence"/>
</dbReference>
<dbReference type="Pfam" id="PF02181">
    <property type="entry name" value="FH2"/>
    <property type="match status" value="1"/>
</dbReference>
<feature type="region of interest" description="Disordered" evidence="3">
    <location>
        <begin position="940"/>
        <end position="981"/>
    </location>
</feature>
<keyword evidence="4" id="KW-0812">Transmembrane</keyword>
<protein>
    <recommendedName>
        <fullName evidence="2">Formin-like protein</fullName>
    </recommendedName>
</protein>
<gene>
    <name evidence="6" type="ORF">OSB04_un000961</name>
</gene>
<feature type="compositionally biased region" description="Pro residues" evidence="3">
    <location>
        <begin position="418"/>
        <end position="495"/>
    </location>
</feature>
<evidence type="ECO:0000259" key="5">
    <source>
        <dbReference type="PROSITE" id="PS51444"/>
    </source>
</evidence>
<accession>A0AA38S4X9</accession>
<feature type="compositionally biased region" description="Basic and acidic residues" evidence="3">
    <location>
        <begin position="238"/>
        <end position="249"/>
    </location>
</feature>
<evidence type="ECO:0000256" key="4">
    <source>
        <dbReference type="SAM" id="Phobius"/>
    </source>
</evidence>
<dbReference type="GO" id="GO:0051015">
    <property type="term" value="F:actin filament binding"/>
    <property type="evidence" value="ECO:0007669"/>
    <property type="project" value="InterPro"/>
</dbReference>
<dbReference type="InterPro" id="IPR042201">
    <property type="entry name" value="FH2_Formin_sf"/>
</dbReference>
<feature type="compositionally biased region" description="Low complexity" evidence="3">
    <location>
        <begin position="397"/>
        <end position="417"/>
    </location>
</feature>
<feature type="domain" description="FH2" evidence="5">
    <location>
        <begin position="517"/>
        <end position="956"/>
    </location>
</feature>
<dbReference type="PROSITE" id="PS51444">
    <property type="entry name" value="FH2"/>
    <property type="match status" value="1"/>
</dbReference>
<feature type="transmembrane region" description="Helical" evidence="4">
    <location>
        <begin position="6"/>
        <end position="25"/>
    </location>
</feature>
<comment type="caution">
    <text evidence="6">The sequence shown here is derived from an EMBL/GenBank/DDBJ whole genome shotgun (WGS) entry which is preliminary data.</text>
</comment>
<evidence type="ECO:0000256" key="3">
    <source>
        <dbReference type="SAM" id="MobiDB-lite"/>
    </source>
</evidence>
<reference evidence="6" key="1">
    <citation type="submission" date="2023-03" db="EMBL/GenBank/DDBJ databases">
        <title>Chromosome-scale reference genome and RAD-based genetic map of yellow starthistle (Centaurea solstitialis) reveal putative structural variation and QTLs associated with invader traits.</title>
        <authorList>
            <person name="Reatini B."/>
            <person name="Cang F.A."/>
            <person name="Jiang Q."/>
            <person name="Mckibben M.T.W."/>
            <person name="Barker M.S."/>
            <person name="Rieseberg L.H."/>
            <person name="Dlugosch K.M."/>
        </authorList>
    </citation>
    <scope>NUCLEOTIDE SEQUENCE</scope>
    <source>
        <strain evidence="6">CAN-66</strain>
        <tissue evidence="6">Leaf</tissue>
    </source>
</reference>
<evidence type="ECO:0000256" key="1">
    <source>
        <dbReference type="ARBA" id="ARBA00025793"/>
    </source>
</evidence>
<evidence type="ECO:0000256" key="2">
    <source>
        <dbReference type="RuleBase" id="RU361260"/>
    </source>
</evidence>
<dbReference type="InterPro" id="IPR027643">
    <property type="entry name" value="Formin-like_plant"/>
</dbReference>
<feature type="transmembrane region" description="Helical" evidence="4">
    <location>
        <begin position="187"/>
        <end position="209"/>
    </location>
</feature>
<feature type="region of interest" description="Disordered" evidence="3">
    <location>
        <begin position="233"/>
        <end position="501"/>
    </location>
</feature>
<dbReference type="GO" id="GO:0045010">
    <property type="term" value="P:actin nucleation"/>
    <property type="evidence" value="ECO:0007669"/>
    <property type="project" value="InterPro"/>
</dbReference>
<keyword evidence="4" id="KW-1133">Transmembrane helix</keyword>
<organism evidence="6 7">
    <name type="scientific">Centaurea solstitialis</name>
    <name type="common">yellow star-thistle</name>
    <dbReference type="NCBI Taxonomy" id="347529"/>
    <lineage>
        <taxon>Eukaryota</taxon>
        <taxon>Viridiplantae</taxon>
        <taxon>Streptophyta</taxon>
        <taxon>Embryophyta</taxon>
        <taxon>Tracheophyta</taxon>
        <taxon>Spermatophyta</taxon>
        <taxon>Magnoliopsida</taxon>
        <taxon>eudicotyledons</taxon>
        <taxon>Gunneridae</taxon>
        <taxon>Pentapetalae</taxon>
        <taxon>asterids</taxon>
        <taxon>campanulids</taxon>
        <taxon>Asterales</taxon>
        <taxon>Asteraceae</taxon>
        <taxon>Carduoideae</taxon>
        <taxon>Cardueae</taxon>
        <taxon>Centaureinae</taxon>
        <taxon>Centaurea</taxon>
    </lineage>
</organism>
<dbReference type="SMART" id="SM00498">
    <property type="entry name" value="FH2"/>
    <property type="match status" value="1"/>
</dbReference>